<organism evidence="1 2">
    <name type="scientific">Pedobacter psychroterrae</name>
    <dbReference type="NCBI Taxonomy" id="2530453"/>
    <lineage>
        <taxon>Bacteria</taxon>
        <taxon>Pseudomonadati</taxon>
        <taxon>Bacteroidota</taxon>
        <taxon>Sphingobacteriia</taxon>
        <taxon>Sphingobacteriales</taxon>
        <taxon>Sphingobacteriaceae</taxon>
        <taxon>Pedobacter</taxon>
    </lineage>
</organism>
<dbReference type="InterPro" id="IPR037151">
    <property type="entry name" value="AlkB-like_sf"/>
</dbReference>
<name>A0A4R0NQA7_9SPHI</name>
<dbReference type="SUPFAM" id="SSF51197">
    <property type="entry name" value="Clavaminate synthase-like"/>
    <property type="match status" value="1"/>
</dbReference>
<proteinExistence type="predicted"/>
<dbReference type="RefSeq" id="WP_131593581.1">
    <property type="nucleotide sequence ID" value="NZ_SJSL01000001.1"/>
</dbReference>
<gene>
    <name evidence="1" type="ORF">EZ437_04300</name>
</gene>
<dbReference type="OrthoDB" id="190276at2"/>
<dbReference type="Gene3D" id="2.60.120.590">
    <property type="entry name" value="Alpha-ketoglutarate-dependent dioxygenase AlkB-like"/>
    <property type="match status" value="1"/>
</dbReference>
<keyword evidence="2" id="KW-1185">Reference proteome</keyword>
<evidence type="ECO:0000313" key="2">
    <source>
        <dbReference type="Proteomes" id="UP000293347"/>
    </source>
</evidence>
<reference evidence="1 2" key="1">
    <citation type="submission" date="2019-02" db="EMBL/GenBank/DDBJ databases">
        <title>Pedobacter sp. RP-1-14 sp. nov., isolated from Arctic soil.</title>
        <authorList>
            <person name="Dahal R.H."/>
        </authorList>
    </citation>
    <scope>NUCLEOTIDE SEQUENCE [LARGE SCALE GENOMIC DNA]</scope>
    <source>
        <strain evidence="1 2">RP-1-14</strain>
    </source>
</reference>
<dbReference type="Proteomes" id="UP000293347">
    <property type="component" value="Unassembled WGS sequence"/>
</dbReference>
<comment type="caution">
    <text evidence="1">The sequence shown here is derived from an EMBL/GenBank/DDBJ whole genome shotgun (WGS) entry which is preliminary data.</text>
</comment>
<protein>
    <submittedName>
        <fullName evidence="1">Uncharacterized protein</fullName>
    </submittedName>
</protein>
<evidence type="ECO:0000313" key="1">
    <source>
        <dbReference type="EMBL" id="TCD03201.1"/>
    </source>
</evidence>
<accession>A0A4R0NQA7</accession>
<dbReference type="EMBL" id="SJSL01000001">
    <property type="protein sequence ID" value="TCD03201.1"/>
    <property type="molecule type" value="Genomic_DNA"/>
</dbReference>
<dbReference type="AlphaFoldDB" id="A0A4R0NQA7"/>
<sequence>MYDKVIADPRMTAYYGGENGHEWTPTLLEIKATVENITEIKFDRVLLNVYRDGRDSVAKIANR</sequence>